<evidence type="ECO:0000256" key="3">
    <source>
        <dbReference type="ARBA" id="ARBA00023163"/>
    </source>
</evidence>
<dbReference type="InterPro" id="IPR009057">
    <property type="entry name" value="Homeodomain-like_sf"/>
</dbReference>
<dbReference type="SUPFAM" id="SSF46689">
    <property type="entry name" value="Homeodomain-like"/>
    <property type="match status" value="1"/>
</dbReference>
<evidence type="ECO:0000313" key="7">
    <source>
        <dbReference type="Proteomes" id="UP001233673"/>
    </source>
</evidence>
<accession>A0ABT9IDG1</accession>
<dbReference type="PANTHER" id="PTHR30055">
    <property type="entry name" value="HTH-TYPE TRANSCRIPTIONAL REGULATOR RUTR"/>
    <property type="match status" value="1"/>
</dbReference>
<comment type="caution">
    <text evidence="6">The sequence shown here is derived from an EMBL/GenBank/DDBJ whole genome shotgun (WGS) entry which is preliminary data.</text>
</comment>
<evidence type="ECO:0000313" key="6">
    <source>
        <dbReference type="EMBL" id="MDP5183619.1"/>
    </source>
</evidence>
<dbReference type="InterPro" id="IPR036271">
    <property type="entry name" value="Tet_transcr_reg_TetR-rel_C_sf"/>
</dbReference>
<reference evidence="7" key="1">
    <citation type="submission" date="2023-05" db="EMBL/GenBank/DDBJ databases">
        <title>Draft genome of Pseudofrankia sp. BMG5.37.</title>
        <authorList>
            <person name="Gtari M."/>
            <person name="Ghodhbane F."/>
            <person name="Sbissi I."/>
        </authorList>
    </citation>
    <scope>NUCLEOTIDE SEQUENCE [LARGE SCALE GENOMIC DNA]</scope>
    <source>
        <strain evidence="7">BMG 814</strain>
    </source>
</reference>
<organism evidence="6 7">
    <name type="scientific">Blastococcus carthaginiensis</name>
    <dbReference type="NCBI Taxonomy" id="3050034"/>
    <lineage>
        <taxon>Bacteria</taxon>
        <taxon>Bacillati</taxon>
        <taxon>Actinomycetota</taxon>
        <taxon>Actinomycetes</taxon>
        <taxon>Geodermatophilales</taxon>
        <taxon>Geodermatophilaceae</taxon>
        <taxon>Blastococcus</taxon>
    </lineage>
</organism>
<keyword evidence="7" id="KW-1185">Reference proteome</keyword>
<dbReference type="Pfam" id="PF00440">
    <property type="entry name" value="TetR_N"/>
    <property type="match status" value="1"/>
</dbReference>
<feature type="domain" description="HTH tetR-type" evidence="5">
    <location>
        <begin position="21"/>
        <end position="81"/>
    </location>
</feature>
<protein>
    <submittedName>
        <fullName evidence="6">Helix-turn-helix domain-containing protein</fullName>
    </submittedName>
</protein>
<sequence>MTGQRTKRRGAARARSAGDAGLTRDAIVEGALELIEREGAGALTMRRLGAELQVDATAFYRHFRDKDDLVLACMDRAEHLAYEVVVPRIGSSSWQDVLRAIADETWTVASTYPAVYAEAFPRTTGGPGERKMVELLLSTVAGLGLDRGTTVLLYRAYADCLLSLSGARATMQRLGPDAVAKDASAWGRIYAVLPEAEYPAARMHAAELGAVTDREIFDRVVEALIATMEAAAAAAGRATDPDRRPPDGQPR</sequence>
<keyword evidence="2 4" id="KW-0238">DNA-binding</keyword>
<dbReference type="InterPro" id="IPR001647">
    <property type="entry name" value="HTH_TetR"/>
</dbReference>
<evidence type="ECO:0000256" key="4">
    <source>
        <dbReference type="PROSITE-ProRule" id="PRU00335"/>
    </source>
</evidence>
<feature type="DNA-binding region" description="H-T-H motif" evidence="4">
    <location>
        <begin position="44"/>
        <end position="63"/>
    </location>
</feature>
<keyword evidence="3" id="KW-0804">Transcription</keyword>
<dbReference type="SUPFAM" id="SSF48498">
    <property type="entry name" value="Tetracyclin repressor-like, C-terminal domain"/>
    <property type="match status" value="1"/>
</dbReference>
<evidence type="ECO:0000256" key="1">
    <source>
        <dbReference type="ARBA" id="ARBA00023015"/>
    </source>
</evidence>
<dbReference type="PANTHER" id="PTHR30055:SF151">
    <property type="entry name" value="TRANSCRIPTIONAL REGULATORY PROTEIN"/>
    <property type="match status" value="1"/>
</dbReference>
<dbReference type="Gene3D" id="1.10.357.10">
    <property type="entry name" value="Tetracycline Repressor, domain 2"/>
    <property type="match status" value="1"/>
</dbReference>
<dbReference type="RefSeq" id="WP_306000241.1">
    <property type="nucleotide sequence ID" value="NZ_JASNFN010000014.1"/>
</dbReference>
<dbReference type="Proteomes" id="UP001233673">
    <property type="component" value="Unassembled WGS sequence"/>
</dbReference>
<gene>
    <name evidence="6" type="ORF">QOZ88_13315</name>
</gene>
<evidence type="ECO:0000256" key="2">
    <source>
        <dbReference type="ARBA" id="ARBA00023125"/>
    </source>
</evidence>
<keyword evidence="1" id="KW-0805">Transcription regulation</keyword>
<proteinExistence type="predicted"/>
<dbReference type="InterPro" id="IPR050109">
    <property type="entry name" value="HTH-type_TetR-like_transc_reg"/>
</dbReference>
<dbReference type="PROSITE" id="PS50977">
    <property type="entry name" value="HTH_TETR_2"/>
    <property type="match status" value="1"/>
</dbReference>
<evidence type="ECO:0000259" key="5">
    <source>
        <dbReference type="PROSITE" id="PS50977"/>
    </source>
</evidence>
<dbReference type="Gene3D" id="1.10.10.60">
    <property type="entry name" value="Homeodomain-like"/>
    <property type="match status" value="1"/>
</dbReference>
<dbReference type="EMBL" id="JASNFN010000014">
    <property type="protein sequence ID" value="MDP5183619.1"/>
    <property type="molecule type" value="Genomic_DNA"/>
</dbReference>
<name>A0ABT9IDG1_9ACTN</name>